<evidence type="ECO:0000256" key="6">
    <source>
        <dbReference type="ARBA" id="ARBA00023002"/>
    </source>
</evidence>
<evidence type="ECO:0000256" key="4">
    <source>
        <dbReference type="ARBA" id="ARBA00022827"/>
    </source>
</evidence>
<dbReference type="PRINTS" id="PR00411">
    <property type="entry name" value="PNDRDTASEI"/>
</dbReference>
<keyword evidence="7" id="KW-1015">Disulfide bond</keyword>
<accession>A0ABU3RKM4</accession>
<evidence type="ECO:0000259" key="11">
    <source>
        <dbReference type="Pfam" id="PF07992"/>
    </source>
</evidence>
<evidence type="ECO:0000256" key="3">
    <source>
        <dbReference type="ARBA" id="ARBA00022630"/>
    </source>
</evidence>
<protein>
    <submittedName>
        <fullName evidence="12">FAD-dependent oxidoreductase</fullName>
    </submittedName>
</protein>
<evidence type="ECO:0000256" key="9">
    <source>
        <dbReference type="RuleBase" id="RU003691"/>
    </source>
</evidence>
<dbReference type="Pfam" id="PF07992">
    <property type="entry name" value="Pyr_redox_2"/>
    <property type="match status" value="1"/>
</dbReference>
<evidence type="ECO:0000256" key="1">
    <source>
        <dbReference type="ARBA" id="ARBA00001974"/>
    </source>
</evidence>
<keyword evidence="5" id="KW-0521">NADP</keyword>
<name>A0ABU3RKM4_9BACL</name>
<evidence type="ECO:0000256" key="8">
    <source>
        <dbReference type="ARBA" id="ARBA00023284"/>
    </source>
</evidence>
<proteinExistence type="inferred from homology"/>
<keyword evidence="4 9" id="KW-0274">FAD</keyword>
<dbReference type="PIRSF" id="PIRSF000350">
    <property type="entry name" value="Mercury_reductase_MerA"/>
    <property type="match status" value="1"/>
</dbReference>
<dbReference type="PANTHER" id="PTHR43014">
    <property type="entry name" value="MERCURIC REDUCTASE"/>
    <property type="match status" value="1"/>
</dbReference>
<feature type="domain" description="FAD/NAD(P)-binding" evidence="11">
    <location>
        <begin position="4"/>
        <end position="318"/>
    </location>
</feature>
<dbReference type="Gene3D" id="3.30.390.30">
    <property type="match status" value="1"/>
</dbReference>
<dbReference type="InterPro" id="IPR016156">
    <property type="entry name" value="FAD/NAD-linked_Rdtase_dimer_sf"/>
</dbReference>
<keyword evidence="13" id="KW-1185">Reference proteome</keyword>
<evidence type="ECO:0000313" key="13">
    <source>
        <dbReference type="Proteomes" id="UP001260980"/>
    </source>
</evidence>
<dbReference type="InterPro" id="IPR023753">
    <property type="entry name" value="FAD/NAD-binding_dom"/>
</dbReference>
<dbReference type="RefSeq" id="WP_315954776.1">
    <property type="nucleotide sequence ID" value="NZ_JAWCUD010000011.1"/>
</dbReference>
<keyword evidence="3 9" id="KW-0285">Flavoprotein</keyword>
<dbReference type="InterPro" id="IPR036188">
    <property type="entry name" value="FAD/NAD-bd_sf"/>
</dbReference>
<dbReference type="Gene3D" id="3.50.50.60">
    <property type="entry name" value="FAD/NAD(P)-binding domain"/>
    <property type="match status" value="2"/>
</dbReference>
<dbReference type="InterPro" id="IPR004099">
    <property type="entry name" value="Pyr_nucl-diS_OxRdtase_dimer"/>
</dbReference>
<gene>
    <name evidence="12" type="ORF">RQP52_27340</name>
</gene>
<dbReference type="Pfam" id="PF02852">
    <property type="entry name" value="Pyr_redox_dim"/>
    <property type="match status" value="1"/>
</dbReference>
<evidence type="ECO:0000256" key="7">
    <source>
        <dbReference type="ARBA" id="ARBA00023157"/>
    </source>
</evidence>
<comment type="cofactor">
    <cofactor evidence="1">
        <name>FAD</name>
        <dbReference type="ChEBI" id="CHEBI:57692"/>
    </cofactor>
</comment>
<dbReference type="InterPro" id="IPR001100">
    <property type="entry name" value="Pyr_nuc-diS_OxRdtase"/>
</dbReference>
<dbReference type="SUPFAM" id="SSF51905">
    <property type="entry name" value="FAD/NAD(P)-binding domain"/>
    <property type="match status" value="1"/>
</dbReference>
<dbReference type="InterPro" id="IPR012999">
    <property type="entry name" value="Pyr_OxRdtase_I_AS"/>
</dbReference>
<evidence type="ECO:0000259" key="10">
    <source>
        <dbReference type="Pfam" id="PF02852"/>
    </source>
</evidence>
<evidence type="ECO:0000256" key="2">
    <source>
        <dbReference type="ARBA" id="ARBA00007532"/>
    </source>
</evidence>
<dbReference type="PANTHER" id="PTHR43014:SF4">
    <property type="entry name" value="PYRIDINE NUCLEOTIDE-DISULFIDE OXIDOREDUCTASE RCLA-RELATED"/>
    <property type="match status" value="1"/>
</dbReference>
<evidence type="ECO:0000313" key="12">
    <source>
        <dbReference type="EMBL" id="MDU0204803.1"/>
    </source>
</evidence>
<keyword evidence="6 9" id="KW-0560">Oxidoreductase</keyword>
<comment type="similarity">
    <text evidence="2 9">Belongs to the class-I pyridine nucleotide-disulfide oxidoreductase family.</text>
</comment>
<keyword evidence="8 9" id="KW-0676">Redox-active center</keyword>
<feature type="domain" description="Pyridine nucleotide-disulphide oxidoreductase dimerisation" evidence="10">
    <location>
        <begin position="345"/>
        <end position="452"/>
    </location>
</feature>
<dbReference type="SUPFAM" id="SSF55424">
    <property type="entry name" value="FAD/NAD-linked reductases, dimerisation (C-terminal) domain"/>
    <property type="match status" value="1"/>
</dbReference>
<reference evidence="12 13" key="1">
    <citation type="submission" date="2023-10" db="EMBL/GenBank/DDBJ databases">
        <title>Paenibacillus strain PFR10 Genome sequencing and assembly.</title>
        <authorList>
            <person name="Kim I."/>
        </authorList>
    </citation>
    <scope>NUCLEOTIDE SEQUENCE [LARGE SCALE GENOMIC DNA]</scope>
    <source>
        <strain evidence="12 13">PFR10</strain>
    </source>
</reference>
<organism evidence="12 13">
    <name type="scientific">Paenibacillus violae</name>
    <dbReference type="NCBI Taxonomy" id="3077234"/>
    <lineage>
        <taxon>Bacteria</taxon>
        <taxon>Bacillati</taxon>
        <taxon>Bacillota</taxon>
        <taxon>Bacilli</taxon>
        <taxon>Bacillales</taxon>
        <taxon>Paenibacillaceae</taxon>
        <taxon>Paenibacillus</taxon>
    </lineage>
</organism>
<comment type="caution">
    <text evidence="12">The sequence shown here is derived from an EMBL/GenBank/DDBJ whole genome shotgun (WGS) entry which is preliminary data.</text>
</comment>
<dbReference type="Proteomes" id="UP001260980">
    <property type="component" value="Unassembled WGS sequence"/>
</dbReference>
<dbReference type="PROSITE" id="PS00076">
    <property type="entry name" value="PYRIDINE_REDOX_1"/>
    <property type="match status" value="1"/>
</dbReference>
<sequence>MIQYDAIIIGFGKGGKTLAAALAKKGQKVAIIEQSELMYGGTCINIGCIPTKALVHYSKQSQLMNLKDFDQKSAAYRLAIDKKTTLVSGLRQKNFDNLDNLDMVTIYTGKAKFESSHEIVIQGGEELTSIYGEKIYINTGASTIIPAIEGISSSQHVYTSTSLLELTNLPKKMVVLGAGYIGLEFSSIYANFGSEIVVLDKHSEFLSREDRDIAGMVQSTLEKRGVQFKFGTEIQSVRDVEHGVVVTYRDQDNTIHELYADAVLIAAGRKPNTEGLQLQEAGIAVSDRGAIKVDERLQTTIPHIYAMGDVVGGLQFTYISLDDQRIILDNLYGSKQRTTEDRLYVPYSVFIDPPLSRVGLSEDEALAKGYEIKVATMPAAAIPRAKLTEETDGLLKAIVDAKTDKILGCSLFCSESHEMINIVQIAMETGQPYTYLRDHIFTHPTMSESLNDLFQLIK</sequence>
<dbReference type="PRINTS" id="PR00368">
    <property type="entry name" value="FADPNR"/>
</dbReference>
<dbReference type="EMBL" id="JAWCUD010000011">
    <property type="protein sequence ID" value="MDU0204803.1"/>
    <property type="molecule type" value="Genomic_DNA"/>
</dbReference>
<evidence type="ECO:0000256" key="5">
    <source>
        <dbReference type="ARBA" id="ARBA00022857"/>
    </source>
</evidence>